<gene>
    <name evidence="1" type="ORF">AS156_36355</name>
</gene>
<reference evidence="1 2" key="1">
    <citation type="submission" date="2015-11" db="EMBL/GenBank/DDBJ databases">
        <title>Draft Genome Sequence of the Strain BR 10303 (Bradyrhizobium sp.) isolated from nodules of Centrolobium paraense.</title>
        <authorList>
            <person name="Zelli J.E."/>
            <person name="Simoes-Araujo J.L."/>
            <person name="Barauna A.C."/>
            <person name="Silva K."/>
        </authorList>
    </citation>
    <scope>NUCLEOTIDE SEQUENCE [LARGE SCALE GENOMIC DNA]</scope>
    <source>
        <strain evidence="1 2">BR 10303</strain>
    </source>
</reference>
<evidence type="ECO:0000313" key="1">
    <source>
        <dbReference type="EMBL" id="KWV58269.1"/>
    </source>
</evidence>
<comment type="caution">
    <text evidence="1">The sequence shown here is derived from an EMBL/GenBank/DDBJ whole genome shotgun (WGS) entry which is preliminary data.</text>
</comment>
<dbReference type="Proteomes" id="UP000057737">
    <property type="component" value="Unassembled WGS sequence"/>
</dbReference>
<accession>A0A109JZZ6</accession>
<dbReference type="AlphaFoldDB" id="A0A109JZZ6"/>
<protein>
    <submittedName>
        <fullName evidence="1">Uncharacterized protein</fullName>
    </submittedName>
</protein>
<evidence type="ECO:0000313" key="2">
    <source>
        <dbReference type="Proteomes" id="UP000057737"/>
    </source>
</evidence>
<dbReference type="EMBL" id="LNCU01000039">
    <property type="protein sequence ID" value="KWV58269.1"/>
    <property type="molecule type" value="Genomic_DNA"/>
</dbReference>
<proteinExistence type="predicted"/>
<sequence>MRKELRWRLMFWAFSPILSVDPEKLRRLLDDEPTFSQTIDNLAERQDGMDPVDQLPTESLDTAELIGMLASPVRSPEDEVNPAGSIPAGRGADWLIAH</sequence>
<name>A0A109JZZ6_9BRAD</name>
<keyword evidence="2" id="KW-1185">Reference proteome</keyword>
<organism evidence="1 2">
    <name type="scientific">Bradyrhizobium macuxiense</name>
    <dbReference type="NCBI Taxonomy" id="1755647"/>
    <lineage>
        <taxon>Bacteria</taxon>
        <taxon>Pseudomonadati</taxon>
        <taxon>Pseudomonadota</taxon>
        <taxon>Alphaproteobacteria</taxon>
        <taxon>Hyphomicrobiales</taxon>
        <taxon>Nitrobacteraceae</taxon>
        <taxon>Bradyrhizobium</taxon>
    </lineage>
</organism>